<gene>
    <name evidence="8" type="ORF">NCTC13316_01155</name>
</gene>
<dbReference type="Pfam" id="PF06537">
    <property type="entry name" value="DHOR"/>
    <property type="match status" value="1"/>
</dbReference>
<evidence type="ECO:0000256" key="1">
    <source>
        <dbReference type="ARBA" id="ARBA00022617"/>
    </source>
</evidence>
<dbReference type="InterPro" id="IPR036909">
    <property type="entry name" value="Cyt_c-like_dom_sf"/>
</dbReference>
<dbReference type="GO" id="GO:0004130">
    <property type="term" value="F:cytochrome-c peroxidase activity"/>
    <property type="evidence" value="ECO:0007669"/>
    <property type="project" value="TreeGrafter"/>
</dbReference>
<dbReference type="OrthoDB" id="9805202at2"/>
<dbReference type="InterPro" id="IPR009056">
    <property type="entry name" value="Cyt_c-like_dom"/>
</dbReference>
<dbReference type="GO" id="GO:0020037">
    <property type="term" value="F:heme binding"/>
    <property type="evidence" value="ECO:0007669"/>
    <property type="project" value="InterPro"/>
</dbReference>
<evidence type="ECO:0000256" key="2">
    <source>
        <dbReference type="ARBA" id="ARBA00022723"/>
    </source>
</evidence>
<evidence type="ECO:0000256" key="5">
    <source>
        <dbReference type="SAM" id="SignalP"/>
    </source>
</evidence>
<feature type="signal peptide" evidence="5">
    <location>
        <begin position="1"/>
        <end position="24"/>
    </location>
</feature>
<dbReference type="SUPFAM" id="SSF46626">
    <property type="entry name" value="Cytochrome c"/>
    <property type="match status" value="1"/>
</dbReference>
<dbReference type="PROSITE" id="PS50022">
    <property type="entry name" value="FA58C_3"/>
    <property type="match status" value="1"/>
</dbReference>
<organism evidence="8 9">
    <name type="scientific">Legionella busanensis</name>
    <dbReference type="NCBI Taxonomy" id="190655"/>
    <lineage>
        <taxon>Bacteria</taxon>
        <taxon>Pseudomonadati</taxon>
        <taxon>Pseudomonadota</taxon>
        <taxon>Gammaproteobacteria</taxon>
        <taxon>Legionellales</taxon>
        <taxon>Legionellaceae</taxon>
        <taxon>Legionella</taxon>
    </lineage>
</organism>
<dbReference type="InterPro" id="IPR000421">
    <property type="entry name" value="FA58C"/>
</dbReference>
<dbReference type="InterPro" id="IPR008979">
    <property type="entry name" value="Galactose-bd-like_sf"/>
</dbReference>
<dbReference type="EMBL" id="UGOD01000001">
    <property type="protein sequence ID" value="STX51065.1"/>
    <property type="molecule type" value="Genomic_DNA"/>
</dbReference>
<evidence type="ECO:0000256" key="4">
    <source>
        <dbReference type="PROSITE-ProRule" id="PRU00433"/>
    </source>
</evidence>
<reference evidence="8 9" key="1">
    <citation type="submission" date="2018-06" db="EMBL/GenBank/DDBJ databases">
        <authorList>
            <consortium name="Pathogen Informatics"/>
            <person name="Doyle S."/>
        </authorList>
    </citation>
    <scope>NUCLEOTIDE SEQUENCE [LARGE SCALE GENOMIC DNA]</scope>
    <source>
        <strain evidence="8 9">NCTC13316</strain>
    </source>
</reference>
<evidence type="ECO:0000313" key="9">
    <source>
        <dbReference type="Proteomes" id="UP000254794"/>
    </source>
</evidence>
<dbReference type="GO" id="GO:0046872">
    <property type="term" value="F:metal ion binding"/>
    <property type="evidence" value="ECO:0007669"/>
    <property type="project" value="UniProtKB-KW"/>
</dbReference>
<dbReference type="Pfam" id="PF22633">
    <property type="entry name" value="F5_F8_type_C_2"/>
    <property type="match status" value="1"/>
</dbReference>
<keyword evidence="5" id="KW-0732">Signal</keyword>
<dbReference type="PANTHER" id="PTHR30600">
    <property type="entry name" value="CYTOCHROME C PEROXIDASE-RELATED"/>
    <property type="match status" value="1"/>
</dbReference>
<keyword evidence="3 4" id="KW-0408">Iron</keyword>
<dbReference type="SUPFAM" id="SSF49785">
    <property type="entry name" value="Galactose-binding domain-like"/>
    <property type="match status" value="1"/>
</dbReference>
<name>A0A378JIN4_9GAMM</name>
<feature type="domain" description="Cytochrome c" evidence="7">
    <location>
        <begin position="642"/>
        <end position="775"/>
    </location>
</feature>
<evidence type="ECO:0000259" key="6">
    <source>
        <dbReference type="PROSITE" id="PS50022"/>
    </source>
</evidence>
<dbReference type="AlphaFoldDB" id="A0A378JIN4"/>
<dbReference type="PANTHER" id="PTHR30600:SF4">
    <property type="entry name" value="CYTOCHROME C DOMAIN-CONTAINING PROTEIN"/>
    <property type="match status" value="1"/>
</dbReference>
<dbReference type="Proteomes" id="UP000254794">
    <property type="component" value="Unassembled WGS sequence"/>
</dbReference>
<proteinExistence type="predicted"/>
<dbReference type="PROSITE" id="PS51007">
    <property type="entry name" value="CYTC"/>
    <property type="match status" value="1"/>
</dbReference>
<feature type="chain" id="PRO_5017052757" evidence="5">
    <location>
        <begin position="25"/>
        <end position="775"/>
    </location>
</feature>
<feature type="domain" description="F5/8 type C" evidence="6">
    <location>
        <begin position="15"/>
        <end position="155"/>
    </location>
</feature>
<dbReference type="InterPro" id="IPR010538">
    <property type="entry name" value="DHOR"/>
</dbReference>
<sequence length="775" mass="85583">MSKLNCFKSIATILLFFLAFNLYAQDINLALNARAWASTEGLPAKNAVDGNPNTRWGSIIGIDPSWLAIDLGKAYALNRVVIDWEAANAEIYEVQGSNDSNNWTILARRTGGVFGNRTDTVNVSGSYRYIRIYGIKRSVGNQWGYSIWELKVYGTDTNPNPPDEDGDFVPLFSSSTPLEPSTVIEMPTALITRFADRARDRHAREDEFHAYDHYLPFYWEHRTIQVELIDEVAKGGNRIIANVKTLWPLSAPEFRAFYRGVNTVAEYFHNVSMRVTSGDRLNYQTIITTNPKEGRALRNGDRMEIEISQFLANPPRGRANYYGTAFLYIVGQGMVPWEARGVFGNPNTLREDSFPIPVDAWLGGKTTIHHQYSAEPKDLFKQMATNTSNINGQPFMLGRRVHHTDMITGAHSEPGNPNFPELANKVGVNYINRSCVGCHVNNGRGLPPAVGTPLNNYMVVVSSDNGTPHPTVGSVLQPFATTGTPEGSVRIQSWTEMNGLRRPNFQFTPVITRFSPRITPQLVGMGLLEAIPESAILEIANNKNKGNGVAGRIRIIKEYNTGISRVGRFGWKAGNSTVREQIATALRNDMGVQNSVVPTPDCGPQQANCGPSGAVLSDTYLDQLTLYIQLLGVRAQRNSENAVVKQGKAIFSQIGCAACHVPTFTTSPYHPRAELRNQVIHPYTDLLIHDMGPDLADTLPEINNVKPSEWRTAPLWNIGLTAGVSGGEAYLHDGRARTLNEAILWHGGEGAASRTAYQGLSPDLRNALIEFLKSL</sequence>
<keyword evidence="2 4" id="KW-0479">Metal-binding</keyword>
<keyword evidence="1 4" id="KW-0349">Heme</keyword>
<keyword evidence="9" id="KW-1185">Reference proteome</keyword>
<dbReference type="InterPro" id="IPR051395">
    <property type="entry name" value="Cytochrome_c_Peroxidase/MauG"/>
</dbReference>
<dbReference type="GO" id="GO:0009055">
    <property type="term" value="F:electron transfer activity"/>
    <property type="evidence" value="ECO:0007669"/>
    <property type="project" value="InterPro"/>
</dbReference>
<evidence type="ECO:0000259" key="7">
    <source>
        <dbReference type="PROSITE" id="PS51007"/>
    </source>
</evidence>
<dbReference type="Gene3D" id="2.60.120.260">
    <property type="entry name" value="Galactose-binding domain-like"/>
    <property type="match status" value="1"/>
</dbReference>
<dbReference type="Gene3D" id="1.10.760.10">
    <property type="entry name" value="Cytochrome c-like domain"/>
    <property type="match status" value="1"/>
</dbReference>
<evidence type="ECO:0000256" key="3">
    <source>
        <dbReference type="ARBA" id="ARBA00023004"/>
    </source>
</evidence>
<accession>A0A378JIN4</accession>
<protein>
    <submittedName>
        <fullName evidence="8">Predicted thiol oxidoreductase</fullName>
    </submittedName>
</protein>
<dbReference type="RefSeq" id="WP_115330727.1">
    <property type="nucleotide sequence ID" value="NZ_CAAAHP010000001.1"/>
</dbReference>
<evidence type="ECO:0000313" key="8">
    <source>
        <dbReference type="EMBL" id="STX51065.1"/>
    </source>
</evidence>